<dbReference type="InterPro" id="IPR006143">
    <property type="entry name" value="RND_pump_MFP"/>
</dbReference>
<dbReference type="Gene3D" id="1.10.287.470">
    <property type="entry name" value="Helix hairpin bin"/>
    <property type="match status" value="1"/>
</dbReference>
<dbReference type="Gene3D" id="2.40.420.20">
    <property type="match status" value="1"/>
</dbReference>
<name>A0A5B9GKY3_9PROT</name>
<dbReference type="NCBIfam" id="TIGR01730">
    <property type="entry name" value="RND_mfp"/>
    <property type="match status" value="1"/>
</dbReference>
<proteinExistence type="inferred from homology"/>
<dbReference type="GO" id="GO:1990281">
    <property type="term" value="C:efflux pump complex"/>
    <property type="evidence" value="ECO:0007669"/>
    <property type="project" value="TreeGrafter"/>
</dbReference>
<dbReference type="SUPFAM" id="SSF111369">
    <property type="entry name" value="HlyD-like secretion proteins"/>
    <property type="match status" value="1"/>
</dbReference>
<organism evidence="2 3">
    <name type="scientific">Acetobacter oryzoeni</name>
    <dbReference type="NCBI Taxonomy" id="2500548"/>
    <lineage>
        <taxon>Bacteria</taxon>
        <taxon>Pseudomonadati</taxon>
        <taxon>Pseudomonadota</taxon>
        <taxon>Alphaproteobacteria</taxon>
        <taxon>Acetobacterales</taxon>
        <taxon>Acetobacteraceae</taxon>
        <taxon>Acetobacter</taxon>
    </lineage>
</organism>
<evidence type="ECO:0000313" key="3">
    <source>
        <dbReference type="Proteomes" id="UP000287027"/>
    </source>
</evidence>
<dbReference type="KEGG" id="aoy:EOV40_006220"/>
<dbReference type="RefSeq" id="WP_128105354.1">
    <property type="nucleotide sequence ID" value="NZ_CP042808.1"/>
</dbReference>
<dbReference type="PROSITE" id="PS51257">
    <property type="entry name" value="PROKAR_LIPOPROTEIN"/>
    <property type="match status" value="1"/>
</dbReference>
<keyword evidence="3" id="KW-1185">Reference proteome</keyword>
<dbReference type="EMBL" id="CP042808">
    <property type="protein sequence ID" value="QEE85356.1"/>
    <property type="molecule type" value="Genomic_DNA"/>
</dbReference>
<dbReference type="Gene3D" id="2.40.30.170">
    <property type="match status" value="1"/>
</dbReference>
<dbReference type="Proteomes" id="UP000287027">
    <property type="component" value="Chromosome"/>
</dbReference>
<gene>
    <name evidence="2" type="ORF">EOV40_006220</name>
</gene>
<sequence length="365" mass="40194">MYHNRKKTNFFYKAVLIAAFISASGCKEKRPETVAPQQKPVEAVQVVPANHNSSNYVGFYTTEHIISVSSVREGKIKNIPVHEGEIIHKDDVLVVMHNTDSKLLLAQAQNEFEEAHANTLQLSDLVKRSNGLDAIGALSTSAIKDRQSALAMARAKEKAAKESVKLAESHEQQSMIRAPEDGTLIKISTQPGALTGAGNEVAVLAAGKPEIDVELYDSNCVNIGEKAEIKITTGTSQSIITQGEVVRISPYFDDETKIRHARVLLKTPLPIPFNDSVLVNFIPEQVKNRVRVPLTALFYKQGLPYVWKVSEDQQHISEQRITIISLSGQDAVVTGLLPQQLVVSNGPDLLRHEDIVKIVQMDDHS</sequence>
<comment type="similarity">
    <text evidence="1">Belongs to the membrane fusion protein (MFP) (TC 8.A.1) family.</text>
</comment>
<dbReference type="AlphaFoldDB" id="A0A5B9GKY3"/>
<accession>A0A5B9GKY3</accession>
<dbReference type="PANTHER" id="PTHR30469">
    <property type="entry name" value="MULTIDRUG RESISTANCE PROTEIN MDTA"/>
    <property type="match status" value="1"/>
</dbReference>
<reference evidence="2 3" key="1">
    <citation type="submission" date="2019-08" db="EMBL/GenBank/DDBJ databases">
        <title>Acetobacter oryzioeni sp. nov., isolated from Korean rice wine vinegar.</title>
        <authorList>
            <person name="Baek J.H."/>
            <person name="Kim K.H."/>
            <person name="Jeon C.O."/>
            <person name="Han D.M."/>
        </authorList>
    </citation>
    <scope>NUCLEOTIDE SEQUENCE [LARGE SCALE GENOMIC DNA]</scope>
    <source>
        <strain evidence="2 3">B6</strain>
    </source>
</reference>
<evidence type="ECO:0000256" key="1">
    <source>
        <dbReference type="ARBA" id="ARBA00009477"/>
    </source>
</evidence>
<dbReference type="PANTHER" id="PTHR30469:SF15">
    <property type="entry name" value="HLYD FAMILY OF SECRETION PROTEINS"/>
    <property type="match status" value="1"/>
</dbReference>
<dbReference type="Gene3D" id="2.40.50.100">
    <property type="match status" value="1"/>
</dbReference>
<dbReference type="GO" id="GO:0015562">
    <property type="term" value="F:efflux transmembrane transporter activity"/>
    <property type="evidence" value="ECO:0007669"/>
    <property type="project" value="TreeGrafter"/>
</dbReference>
<protein>
    <submittedName>
        <fullName evidence="2">Efflux RND transporter periplasmic adaptor subunit</fullName>
    </submittedName>
</protein>
<evidence type="ECO:0000313" key="2">
    <source>
        <dbReference type="EMBL" id="QEE85356.1"/>
    </source>
</evidence>